<evidence type="ECO:0000313" key="2">
    <source>
        <dbReference type="Proteomes" id="UP000789920"/>
    </source>
</evidence>
<proteinExistence type="predicted"/>
<accession>A0ACA9Q638</accession>
<keyword evidence="2" id="KW-1185">Reference proteome</keyword>
<reference evidence="1" key="1">
    <citation type="submission" date="2021-06" db="EMBL/GenBank/DDBJ databases">
        <authorList>
            <person name="Kallberg Y."/>
            <person name="Tangrot J."/>
            <person name="Rosling A."/>
        </authorList>
    </citation>
    <scope>NUCLEOTIDE SEQUENCE</scope>
    <source>
        <strain evidence="1">MA461A</strain>
    </source>
</reference>
<dbReference type="Proteomes" id="UP000789920">
    <property type="component" value="Unassembled WGS sequence"/>
</dbReference>
<protein>
    <submittedName>
        <fullName evidence="1">21041_t:CDS:1</fullName>
    </submittedName>
</protein>
<name>A0ACA9Q638_9GLOM</name>
<feature type="non-terminal residue" evidence="1">
    <location>
        <position position="1"/>
    </location>
</feature>
<evidence type="ECO:0000313" key="1">
    <source>
        <dbReference type="EMBL" id="CAG8737831.1"/>
    </source>
</evidence>
<sequence>WDDNKYRFPILAKIAQDYLAIQGSSVSCKEIFSTASITLSKLRNQLNPDIAYASLCLKNWMENNIGIYKKN</sequence>
<organism evidence="1 2">
    <name type="scientific">Racocetra persica</name>
    <dbReference type="NCBI Taxonomy" id="160502"/>
    <lineage>
        <taxon>Eukaryota</taxon>
        <taxon>Fungi</taxon>
        <taxon>Fungi incertae sedis</taxon>
        <taxon>Mucoromycota</taxon>
        <taxon>Glomeromycotina</taxon>
        <taxon>Glomeromycetes</taxon>
        <taxon>Diversisporales</taxon>
        <taxon>Gigasporaceae</taxon>
        <taxon>Racocetra</taxon>
    </lineage>
</organism>
<dbReference type="EMBL" id="CAJVQC010027867">
    <property type="protein sequence ID" value="CAG8737831.1"/>
    <property type="molecule type" value="Genomic_DNA"/>
</dbReference>
<gene>
    <name evidence="1" type="ORF">RPERSI_LOCUS12843</name>
</gene>
<comment type="caution">
    <text evidence="1">The sequence shown here is derived from an EMBL/GenBank/DDBJ whole genome shotgun (WGS) entry which is preliminary data.</text>
</comment>